<dbReference type="EMBL" id="JARXVE010000008">
    <property type="protein sequence ID" value="MDH6197833.1"/>
    <property type="molecule type" value="Genomic_DNA"/>
</dbReference>
<dbReference type="Pfam" id="PF13556">
    <property type="entry name" value="HTH_30"/>
    <property type="match status" value="1"/>
</dbReference>
<accession>A0ABT6L4H8</accession>
<comment type="similarity">
    <text evidence="1">Belongs to the CdaR family.</text>
</comment>
<dbReference type="PANTHER" id="PTHR33744">
    <property type="entry name" value="CARBOHYDRATE DIACID REGULATOR"/>
    <property type="match status" value="1"/>
</dbReference>
<evidence type="ECO:0000259" key="4">
    <source>
        <dbReference type="Pfam" id="PF17853"/>
    </source>
</evidence>
<evidence type="ECO:0000259" key="3">
    <source>
        <dbReference type="Pfam" id="PF14361"/>
    </source>
</evidence>
<gene>
    <name evidence="5" type="ORF">M2272_004489</name>
</gene>
<organism evidence="5 6">
    <name type="scientific">Mycolicibacterium frederiksbergense</name>
    <dbReference type="NCBI Taxonomy" id="117567"/>
    <lineage>
        <taxon>Bacteria</taxon>
        <taxon>Bacillati</taxon>
        <taxon>Actinomycetota</taxon>
        <taxon>Actinomycetes</taxon>
        <taxon>Mycobacteriales</taxon>
        <taxon>Mycobacteriaceae</taxon>
        <taxon>Mycolicibacterium</taxon>
    </lineage>
</organism>
<sequence>MGTAPAPSIARLGEVLLTRADELAAAMAEEIRHSVDFYEANSSLVTPDDLRRSCLDNMTYVFEALTGAVDADVSVAQDTGKLRALAGAPLTAVMSAYRVGFRFMWEASLAQAKAIGIPTDVILDATSQIMLAQDTFTQAMVGGYREQLTQKILSHEEERSALVEAILFGRITDTQNLWDAADILRLPTSGPYVVVAAQVPGVGKAGLPDIANRLDTRDIRSAWRLLPDQQVGIVHLRRPSARDDLIAVLRAAATSRVGMSPEFRDLTDTGEALRFARLAVAAKPRDGELVQVFDDSPLAVAAVAAPDVMQRVGRGVLGQFGDLPAEEQAMLVETFEAWLDAGGSANRTAAAIYVHPNTVRHRLHRIEERTGRSLSHPRDLAELCLAFEVDRRLP</sequence>
<evidence type="ECO:0000313" key="6">
    <source>
        <dbReference type="Proteomes" id="UP001160130"/>
    </source>
</evidence>
<dbReference type="InterPro" id="IPR025736">
    <property type="entry name" value="PucR_C-HTH_dom"/>
</dbReference>
<feature type="domain" description="CdaR GGDEF-like" evidence="4">
    <location>
        <begin position="173"/>
        <end position="281"/>
    </location>
</feature>
<evidence type="ECO:0000259" key="2">
    <source>
        <dbReference type="Pfam" id="PF13556"/>
    </source>
</evidence>
<dbReference type="Pfam" id="PF14361">
    <property type="entry name" value="RsbRD_N"/>
    <property type="match status" value="1"/>
</dbReference>
<evidence type="ECO:0000313" key="5">
    <source>
        <dbReference type="EMBL" id="MDH6197833.1"/>
    </source>
</evidence>
<dbReference type="PANTHER" id="PTHR33744:SF1">
    <property type="entry name" value="DNA-BINDING TRANSCRIPTIONAL ACTIVATOR ADER"/>
    <property type="match status" value="1"/>
</dbReference>
<evidence type="ECO:0008006" key="7">
    <source>
        <dbReference type="Google" id="ProtNLM"/>
    </source>
</evidence>
<feature type="domain" description="PucR C-terminal helix-turn-helix" evidence="2">
    <location>
        <begin position="331"/>
        <end position="388"/>
    </location>
</feature>
<protein>
    <recommendedName>
        <fullName evidence="7">PucR family transcriptional regulator</fullName>
    </recommendedName>
</protein>
<dbReference type="InterPro" id="IPR025751">
    <property type="entry name" value="RsbRD_N_dom"/>
</dbReference>
<dbReference type="Proteomes" id="UP001160130">
    <property type="component" value="Unassembled WGS sequence"/>
</dbReference>
<dbReference type="RefSeq" id="WP_280834427.1">
    <property type="nucleotide sequence ID" value="NZ_JARXVE010000008.1"/>
</dbReference>
<name>A0ABT6L4H8_9MYCO</name>
<comment type="caution">
    <text evidence="5">The sequence shown here is derived from an EMBL/GenBank/DDBJ whole genome shotgun (WGS) entry which is preliminary data.</text>
</comment>
<proteinExistence type="inferred from homology"/>
<reference evidence="5 6" key="1">
    <citation type="submission" date="2023-04" db="EMBL/GenBank/DDBJ databases">
        <title>Forest soil microbial communities from Buena Vista Peninsula, Colon Province, Panama.</title>
        <authorList>
            <person name="Bouskill N."/>
        </authorList>
    </citation>
    <scope>NUCLEOTIDE SEQUENCE [LARGE SCALE GENOMIC DNA]</scope>
    <source>
        <strain evidence="5 6">AC80</strain>
    </source>
</reference>
<dbReference type="InterPro" id="IPR051448">
    <property type="entry name" value="CdaR-like_regulators"/>
</dbReference>
<evidence type="ECO:0000256" key="1">
    <source>
        <dbReference type="ARBA" id="ARBA00006754"/>
    </source>
</evidence>
<dbReference type="Pfam" id="PF17853">
    <property type="entry name" value="GGDEF_2"/>
    <property type="match status" value="1"/>
</dbReference>
<dbReference type="InterPro" id="IPR042070">
    <property type="entry name" value="PucR_C-HTH_sf"/>
</dbReference>
<keyword evidence="6" id="KW-1185">Reference proteome</keyword>
<dbReference type="Gene3D" id="1.10.10.2840">
    <property type="entry name" value="PucR C-terminal helix-turn-helix domain"/>
    <property type="match status" value="1"/>
</dbReference>
<feature type="domain" description="RsbT co-antagonist protein RsbRD N-terminal" evidence="3">
    <location>
        <begin position="21"/>
        <end position="159"/>
    </location>
</feature>
<dbReference type="InterPro" id="IPR041522">
    <property type="entry name" value="CdaR_GGDEF"/>
</dbReference>